<dbReference type="PANTHER" id="PTHR23308">
    <property type="entry name" value="NUCLEAR INHIBITOR OF PROTEIN PHOSPHATASE-1"/>
    <property type="match status" value="1"/>
</dbReference>
<gene>
    <name evidence="4" type="ORF">JKF63_04381</name>
</gene>
<dbReference type="RefSeq" id="XP_067757196.1">
    <property type="nucleotide sequence ID" value="XM_067900367.1"/>
</dbReference>
<organism evidence="4 5">
    <name type="scientific">Porcisia hertigi</name>
    <dbReference type="NCBI Taxonomy" id="2761500"/>
    <lineage>
        <taxon>Eukaryota</taxon>
        <taxon>Discoba</taxon>
        <taxon>Euglenozoa</taxon>
        <taxon>Kinetoplastea</taxon>
        <taxon>Metakinetoplastina</taxon>
        <taxon>Trypanosomatida</taxon>
        <taxon>Trypanosomatidae</taxon>
        <taxon>Leishmaniinae</taxon>
        <taxon>Porcisia</taxon>
    </lineage>
</organism>
<dbReference type="Gene3D" id="2.60.200.20">
    <property type="match status" value="1"/>
</dbReference>
<feature type="domain" description="PpiC" evidence="3">
    <location>
        <begin position="319"/>
        <end position="446"/>
    </location>
</feature>
<dbReference type="KEGG" id="phet:94290444"/>
<accession>A0A836LE71</accession>
<dbReference type="GeneID" id="94290444"/>
<name>A0A836LE71_9TRYP</name>
<dbReference type="SMART" id="SM00240">
    <property type="entry name" value="FHA"/>
    <property type="match status" value="1"/>
</dbReference>
<keyword evidence="1" id="KW-0697">Rotamase</keyword>
<evidence type="ECO:0000259" key="3">
    <source>
        <dbReference type="PROSITE" id="PS50198"/>
    </source>
</evidence>
<proteinExistence type="predicted"/>
<protein>
    <recommendedName>
        <fullName evidence="6">Peptidylprolyl isomerase</fullName>
    </recommendedName>
</protein>
<dbReference type="PROSITE" id="PS50006">
    <property type="entry name" value="FHA_DOMAIN"/>
    <property type="match status" value="1"/>
</dbReference>
<keyword evidence="1" id="KW-0413">Isomerase</keyword>
<keyword evidence="5" id="KW-1185">Reference proteome</keyword>
<dbReference type="AlphaFoldDB" id="A0A836LE71"/>
<dbReference type="Pfam" id="PF00498">
    <property type="entry name" value="FHA"/>
    <property type="match status" value="1"/>
</dbReference>
<dbReference type="FunFam" id="2.60.200.20:FF:000019">
    <property type="entry name" value="Nuclear inhibitor of protein phosphatase"/>
    <property type="match status" value="1"/>
</dbReference>
<comment type="caution">
    <text evidence="4">The sequence shown here is derived from an EMBL/GenBank/DDBJ whole genome shotgun (WGS) entry which is preliminary data.</text>
</comment>
<dbReference type="Pfam" id="PF00639">
    <property type="entry name" value="Rotamase"/>
    <property type="match status" value="1"/>
</dbReference>
<evidence type="ECO:0000313" key="5">
    <source>
        <dbReference type="Proteomes" id="UP000674318"/>
    </source>
</evidence>
<dbReference type="Proteomes" id="UP000674318">
    <property type="component" value="Unassembled WGS sequence"/>
</dbReference>
<dbReference type="InterPro" id="IPR046357">
    <property type="entry name" value="PPIase_dom_sf"/>
</dbReference>
<dbReference type="SUPFAM" id="SSF49879">
    <property type="entry name" value="SMAD/FHA domain"/>
    <property type="match status" value="1"/>
</dbReference>
<dbReference type="OrthoDB" id="2530521at2759"/>
<dbReference type="InterPro" id="IPR000253">
    <property type="entry name" value="FHA_dom"/>
</dbReference>
<dbReference type="InterPro" id="IPR050923">
    <property type="entry name" value="Cell_Proc_Reg/RNA_Proc"/>
</dbReference>
<reference evidence="4 5" key="1">
    <citation type="submission" date="2021-02" db="EMBL/GenBank/DDBJ databases">
        <title>Porcisia hertigi Genome sequencing and assembly.</title>
        <authorList>
            <person name="Almutairi H."/>
            <person name="Gatherer D."/>
        </authorList>
    </citation>
    <scope>NUCLEOTIDE SEQUENCE [LARGE SCALE GENOMIC DNA]</scope>
    <source>
        <strain evidence="4 5">C119</strain>
    </source>
</reference>
<evidence type="ECO:0000259" key="2">
    <source>
        <dbReference type="PROSITE" id="PS50006"/>
    </source>
</evidence>
<dbReference type="EMBL" id="JAFJZO010000022">
    <property type="protein sequence ID" value="KAG5504935.1"/>
    <property type="molecule type" value="Genomic_DNA"/>
</dbReference>
<dbReference type="PROSITE" id="PS50198">
    <property type="entry name" value="PPIC_PPIASE_2"/>
    <property type="match status" value="1"/>
</dbReference>
<feature type="domain" description="FHA" evidence="2">
    <location>
        <begin position="97"/>
        <end position="148"/>
    </location>
</feature>
<dbReference type="GO" id="GO:0003755">
    <property type="term" value="F:peptidyl-prolyl cis-trans isomerase activity"/>
    <property type="evidence" value="ECO:0007669"/>
    <property type="project" value="UniProtKB-KW"/>
</dbReference>
<dbReference type="SUPFAM" id="SSF54534">
    <property type="entry name" value="FKBP-like"/>
    <property type="match status" value="1"/>
</dbReference>
<dbReference type="InterPro" id="IPR008984">
    <property type="entry name" value="SMAD_FHA_dom_sf"/>
</dbReference>
<evidence type="ECO:0000313" key="4">
    <source>
        <dbReference type="EMBL" id="KAG5504935.1"/>
    </source>
</evidence>
<evidence type="ECO:0008006" key="6">
    <source>
        <dbReference type="Google" id="ProtNLM"/>
    </source>
</evidence>
<dbReference type="InterPro" id="IPR000297">
    <property type="entry name" value="PPIase_PpiC"/>
</dbReference>
<dbReference type="Gene3D" id="3.10.50.40">
    <property type="match status" value="1"/>
</dbReference>
<evidence type="ECO:0000256" key="1">
    <source>
        <dbReference type="PROSITE-ProRule" id="PRU00278"/>
    </source>
</evidence>
<sequence>MVMSSFQAQVAKLARAAETVSSDAAQGPSAVAVSLSEAAQSLPPHIIAATDPVKLNRQAPIFRCPVWADLPSRPFHLHCVRDEVPYPALGLQRFPYYLFGKNSVCDYVLEHPSISSVHAAIIFNKEHACFVLLDLGSTNGVRLQGRRVEPRKPIPIAVGAIMQFGYSTRTYELRAGVPPALKRPREHRDEGVESPRGVLVAASGGIGHCNTDDMSVSGAVTDTAATLAMLPRTGVTSGTSGAAAASLKSEGQVEAGPATSDFTGKGVISNAPDAVTVTVGSIAEPASSSAAAAAMIQTNPGAMGVSPTEAVVSSAAAEYSPIHLFQLVIKHKDVENPVSRGHNKGEVITRSRSDAVDMARYILADHQRRVPVDPALGFSPWTAEEFVAVVGEYCEVSSKKKRGDLGVIEKGTFADEIEEAAFRLRCGEVSAPVETQLGVHLLYRCD</sequence>